<dbReference type="Proteomes" id="UP000605568">
    <property type="component" value="Unassembled WGS sequence"/>
</dbReference>
<gene>
    <name evidence="1" type="ORF">GCM10017774_37140</name>
</gene>
<evidence type="ECO:0000313" key="1">
    <source>
        <dbReference type="EMBL" id="GHH41859.1"/>
    </source>
</evidence>
<keyword evidence="2" id="KW-1185">Reference proteome</keyword>
<comment type="caution">
    <text evidence="1">The sequence shown here is derived from an EMBL/GenBank/DDBJ whole genome shotgun (WGS) entry which is preliminary data.</text>
</comment>
<evidence type="ECO:0000313" key="2">
    <source>
        <dbReference type="Proteomes" id="UP000605568"/>
    </source>
</evidence>
<sequence>MHFPGDSTWQVSSRTGDTFALYVRDALGLSTPTADAVPPLNAPVPRVHDVYVPETFGPAWDRWWTRAVESGGALTAPSQWPVGPPAQLRAAYDAWHPAPTSPGETTRRDRSRNDFGLALKEAVGQLTTELGHEPVFDLNLIEIPVRGQFWRRTARRTVLVSDELRSSRNVLAPLESVIRDLAQ</sequence>
<protein>
    <submittedName>
        <fullName evidence="1">Uncharacterized protein</fullName>
    </submittedName>
</protein>
<name>A0ABQ3MFY5_9PSEU</name>
<organism evidence="1 2">
    <name type="scientific">Lentzea cavernae</name>
    <dbReference type="NCBI Taxonomy" id="2020703"/>
    <lineage>
        <taxon>Bacteria</taxon>
        <taxon>Bacillati</taxon>
        <taxon>Actinomycetota</taxon>
        <taxon>Actinomycetes</taxon>
        <taxon>Pseudonocardiales</taxon>
        <taxon>Pseudonocardiaceae</taxon>
        <taxon>Lentzea</taxon>
    </lineage>
</organism>
<accession>A0ABQ3MFY5</accession>
<proteinExistence type="predicted"/>
<dbReference type="EMBL" id="BNAR01000005">
    <property type="protein sequence ID" value="GHH41859.1"/>
    <property type="molecule type" value="Genomic_DNA"/>
</dbReference>
<reference evidence="2" key="1">
    <citation type="journal article" date="2019" name="Int. J. Syst. Evol. Microbiol.">
        <title>The Global Catalogue of Microorganisms (GCM) 10K type strain sequencing project: providing services to taxonomists for standard genome sequencing and annotation.</title>
        <authorList>
            <consortium name="The Broad Institute Genomics Platform"/>
            <consortium name="The Broad Institute Genome Sequencing Center for Infectious Disease"/>
            <person name="Wu L."/>
            <person name="Ma J."/>
        </authorList>
    </citation>
    <scope>NUCLEOTIDE SEQUENCE [LARGE SCALE GENOMIC DNA]</scope>
    <source>
        <strain evidence="2">CGMCC 4.7367</strain>
    </source>
</reference>